<feature type="binding site" evidence="8">
    <location>
        <position position="65"/>
    </location>
    <ligand>
        <name>Zn(2+)</name>
        <dbReference type="ChEBI" id="CHEBI:29105"/>
        <label>1</label>
        <note>catalytic</note>
    </ligand>
</feature>
<keyword evidence="2 8" id="KW-0819">tRNA processing</keyword>
<keyword evidence="3 8" id="KW-0540">Nuclease</keyword>
<evidence type="ECO:0000256" key="4">
    <source>
        <dbReference type="ARBA" id="ARBA00022723"/>
    </source>
</evidence>
<feature type="binding site" evidence="8">
    <location>
        <position position="140"/>
    </location>
    <ligand>
        <name>Zn(2+)</name>
        <dbReference type="ChEBI" id="CHEBI:29105"/>
        <label>1</label>
        <note>catalytic</note>
    </ligand>
</feature>
<comment type="subunit">
    <text evidence="1 8">Homodimer.</text>
</comment>
<dbReference type="EC" id="3.1.26.11" evidence="8"/>
<dbReference type="GO" id="GO:0008270">
    <property type="term" value="F:zinc ion binding"/>
    <property type="evidence" value="ECO:0007669"/>
    <property type="project" value="UniProtKB-UniRule"/>
</dbReference>
<feature type="binding site" evidence="8">
    <location>
        <position position="68"/>
    </location>
    <ligand>
        <name>Zn(2+)</name>
        <dbReference type="ChEBI" id="CHEBI:29105"/>
        <label>2</label>
        <note>catalytic</note>
    </ligand>
</feature>
<organism evidence="9 10">
    <name type="scientific">Candidatus Limisoma intestinavium</name>
    <dbReference type="NCBI Taxonomy" id="2840856"/>
    <lineage>
        <taxon>Bacteria</taxon>
        <taxon>Pseudomonadati</taxon>
        <taxon>Bacteroidota</taxon>
        <taxon>Bacteroidia</taxon>
        <taxon>Bacteroidales</taxon>
        <taxon>Candidatus Limisoma</taxon>
    </lineage>
</organism>
<feature type="active site" description="Proton acceptor" evidence="8">
    <location>
        <position position="67"/>
    </location>
</feature>
<dbReference type="GO" id="GO:0042781">
    <property type="term" value="F:3'-tRNA processing endoribonuclease activity"/>
    <property type="evidence" value="ECO:0007669"/>
    <property type="project" value="UniProtKB-UniRule"/>
</dbReference>
<evidence type="ECO:0000256" key="5">
    <source>
        <dbReference type="ARBA" id="ARBA00022759"/>
    </source>
</evidence>
<proteinExistence type="inferred from homology"/>
<dbReference type="InterPro" id="IPR013471">
    <property type="entry name" value="RNase_Z/BN"/>
</dbReference>
<dbReference type="Gene3D" id="3.60.15.10">
    <property type="entry name" value="Ribonuclease Z/Hydroxyacylglutathione hydrolase-like"/>
    <property type="match status" value="1"/>
</dbReference>
<evidence type="ECO:0000256" key="1">
    <source>
        <dbReference type="ARBA" id="ARBA00011738"/>
    </source>
</evidence>
<feature type="binding site" evidence="8">
    <location>
        <position position="63"/>
    </location>
    <ligand>
        <name>Zn(2+)</name>
        <dbReference type="ChEBI" id="CHEBI:29105"/>
        <label>1</label>
        <note>catalytic</note>
    </ligand>
</feature>
<dbReference type="SUPFAM" id="SSF56281">
    <property type="entry name" value="Metallo-hydrolase/oxidoreductase"/>
    <property type="match status" value="1"/>
</dbReference>
<dbReference type="Proteomes" id="UP000824076">
    <property type="component" value="Unassembled WGS sequence"/>
</dbReference>
<keyword evidence="7 8" id="KW-0862">Zinc</keyword>
<dbReference type="NCBIfam" id="NF000801">
    <property type="entry name" value="PRK00055.1-3"/>
    <property type="match status" value="1"/>
</dbReference>
<comment type="caution">
    <text evidence="9">The sequence shown here is derived from an EMBL/GenBank/DDBJ whole genome shotgun (WGS) entry which is preliminary data.</text>
</comment>
<gene>
    <name evidence="8" type="primary">rnz</name>
    <name evidence="9" type="ORF">IAD18_01860</name>
</gene>
<comment type="similarity">
    <text evidence="8">Belongs to the RNase Z family.</text>
</comment>
<keyword evidence="6 8" id="KW-0378">Hydrolase</keyword>
<sequence>MDKFQVTILGCGSAKPSLRHHPSAQLISYHDKLFLIDCGEGTQMQLMKAHCKLNRMQHIFISHLHGDHCYGLPGLLSTMGLTGLCGEVTIHLPEEGVRLFKPLLEYSTHGLTVDFKPFPRESHVIYEDNTLTVRTIPLKHRLPCVGFVFKEKPKLRHINRAMVDFHQVPVRTLPSIRSGADFTKPDGTVIPNKMLTTPPDPVRMYAYVSDTLPLTAVADEVRGADLLYHEATFLSDMHDRAKETFHSTARDAGRIARLAEAKRLIVGHFSSRYLNEQPILDEAKAEFPDTILAREMLSIDI</sequence>
<comment type="function">
    <text evidence="8">Zinc phosphodiesterase, which displays some tRNA 3'-processing endonuclease activity. Probably involved in tRNA maturation, by removing a 3'-trailer from precursor tRNA.</text>
</comment>
<protein>
    <recommendedName>
        <fullName evidence="8">Ribonuclease Z</fullName>
        <shortName evidence="8">RNase Z</shortName>
        <ecNumber evidence="8">3.1.26.11</ecNumber>
    </recommendedName>
    <alternativeName>
        <fullName evidence="8">tRNA 3 endonuclease</fullName>
    </alternativeName>
    <alternativeName>
        <fullName evidence="8">tRNase Z</fullName>
    </alternativeName>
</protein>
<name>A0A9D1LG10_9BACT</name>
<dbReference type="CDD" id="cd07717">
    <property type="entry name" value="RNaseZ_ZiPD-like_MBL-fold"/>
    <property type="match status" value="1"/>
</dbReference>
<evidence type="ECO:0000256" key="6">
    <source>
        <dbReference type="ARBA" id="ARBA00022801"/>
    </source>
</evidence>
<dbReference type="EMBL" id="DVMS01000048">
    <property type="protein sequence ID" value="HIU38394.1"/>
    <property type="molecule type" value="Genomic_DNA"/>
</dbReference>
<keyword evidence="5 8" id="KW-0255">Endonuclease</keyword>
<reference evidence="9" key="2">
    <citation type="journal article" date="2021" name="PeerJ">
        <title>Extensive microbial diversity within the chicken gut microbiome revealed by metagenomics and culture.</title>
        <authorList>
            <person name="Gilroy R."/>
            <person name="Ravi A."/>
            <person name="Getino M."/>
            <person name="Pursley I."/>
            <person name="Horton D.L."/>
            <person name="Alikhan N.F."/>
            <person name="Baker D."/>
            <person name="Gharbi K."/>
            <person name="Hall N."/>
            <person name="Watson M."/>
            <person name="Adriaenssens E.M."/>
            <person name="Foster-Nyarko E."/>
            <person name="Jarju S."/>
            <person name="Secka A."/>
            <person name="Antonio M."/>
            <person name="Oren A."/>
            <person name="Chaudhuri R.R."/>
            <person name="La Ragione R."/>
            <person name="Hildebrand F."/>
            <person name="Pallen M.J."/>
        </authorList>
    </citation>
    <scope>NUCLEOTIDE SEQUENCE</scope>
    <source>
        <strain evidence="9">17073</strain>
    </source>
</reference>
<dbReference type="HAMAP" id="MF_01818">
    <property type="entry name" value="RNase_Z_BN"/>
    <property type="match status" value="1"/>
</dbReference>
<evidence type="ECO:0000256" key="2">
    <source>
        <dbReference type="ARBA" id="ARBA00022694"/>
    </source>
</evidence>
<evidence type="ECO:0000256" key="8">
    <source>
        <dbReference type="HAMAP-Rule" id="MF_01818"/>
    </source>
</evidence>
<evidence type="ECO:0000313" key="9">
    <source>
        <dbReference type="EMBL" id="HIU38394.1"/>
    </source>
</evidence>
<comment type="cofactor">
    <cofactor evidence="8">
        <name>Zn(2+)</name>
        <dbReference type="ChEBI" id="CHEBI:29105"/>
    </cofactor>
    <text evidence="8">Binds 2 Zn(2+) ions.</text>
</comment>
<reference evidence="9" key="1">
    <citation type="submission" date="2020-10" db="EMBL/GenBank/DDBJ databases">
        <authorList>
            <person name="Gilroy R."/>
        </authorList>
    </citation>
    <scope>NUCLEOTIDE SEQUENCE</scope>
    <source>
        <strain evidence="9">17073</strain>
    </source>
</reference>
<evidence type="ECO:0000313" key="10">
    <source>
        <dbReference type="Proteomes" id="UP000824076"/>
    </source>
</evidence>
<dbReference type="AlphaFoldDB" id="A0A9D1LG10"/>
<dbReference type="PANTHER" id="PTHR46018">
    <property type="entry name" value="ZINC PHOSPHODIESTERASE ELAC PROTEIN 1"/>
    <property type="match status" value="1"/>
</dbReference>
<feature type="binding site" evidence="8">
    <location>
        <position position="67"/>
    </location>
    <ligand>
        <name>Zn(2+)</name>
        <dbReference type="ChEBI" id="CHEBI:29105"/>
        <label>2</label>
        <note>catalytic</note>
    </ligand>
</feature>
<feature type="binding site" evidence="8">
    <location>
        <position position="210"/>
    </location>
    <ligand>
        <name>Zn(2+)</name>
        <dbReference type="ChEBI" id="CHEBI:29105"/>
        <label>2</label>
        <note>catalytic</note>
    </ligand>
</feature>
<keyword evidence="4 8" id="KW-0479">Metal-binding</keyword>
<evidence type="ECO:0000256" key="3">
    <source>
        <dbReference type="ARBA" id="ARBA00022722"/>
    </source>
</evidence>
<accession>A0A9D1LG10</accession>
<dbReference type="Pfam" id="PF23023">
    <property type="entry name" value="Anti-Pycsar_Apyc1"/>
    <property type="match status" value="1"/>
</dbReference>
<feature type="binding site" evidence="8">
    <location>
        <position position="268"/>
    </location>
    <ligand>
        <name>Zn(2+)</name>
        <dbReference type="ChEBI" id="CHEBI:29105"/>
        <label>2</label>
        <note>catalytic</note>
    </ligand>
</feature>
<feature type="binding site" evidence="8">
    <location>
        <position position="210"/>
    </location>
    <ligand>
        <name>Zn(2+)</name>
        <dbReference type="ChEBI" id="CHEBI:29105"/>
        <label>1</label>
        <note>catalytic</note>
    </ligand>
</feature>
<comment type="catalytic activity">
    <reaction evidence="8">
        <text>Endonucleolytic cleavage of RNA, removing extra 3' nucleotides from tRNA precursor, generating 3' termini of tRNAs. A 3'-hydroxy group is left at the tRNA terminus and a 5'-phosphoryl group is left at the trailer molecule.</text>
        <dbReference type="EC" id="3.1.26.11"/>
    </reaction>
</comment>
<evidence type="ECO:0000256" key="7">
    <source>
        <dbReference type="ARBA" id="ARBA00022833"/>
    </source>
</evidence>
<dbReference type="PANTHER" id="PTHR46018:SF2">
    <property type="entry name" value="ZINC PHOSPHODIESTERASE ELAC PROTEIN 1"/>
    <property type="match status" value="1"/>
</dbReference>
<dbReference type="InterPro" id="IPR036866">
    <property type="entry name" value="RibonucZ/Hydroxyglut_hydro"/>
</dbReference>